<dbReference type="EMBL" id="NCKW01001480">
    <property type="protein sequence ID" value="POM79477.1"/>
    <property type="molecule type" value="Genomic_DNA"/>
</dbReference>
<accession>A0A2P4YNU0</accession>
<sequence>MDYMDITARLALGPGDPFGATLFWRYSTVFAISSPRQDMTFRSHTRTSACYSKGSAVLTHHGAEKRLCLLVSSSYASLP</sequence>
<organism evidence="1 2">
    <name type="scientific">Phytophthora palmivora</name>
    <dbReference type="NCBI Taxonomy" id="4796"/>
    <lineage>
        <taxon>Eukaryota</taxon>
        <taxon>Sar</taxon>
        <taxon>Stramenopiles</taxon>
        <taxon>Oomycota</taxon>
        <taxon>Peronosporomycetes</taxon>
        <taxon>Peronosporales</taxon>
        <taxon>Peronosporaceae</taxon>
        <taxon>Phytophthora</taxon>
    </lineage>
</organism>
<comment type="caution">
    <text evidence="1">The sequence shown here is derived from an EMBL/GenBank/DDBJ whole genome shotgun (WGS) entry which is preliminary data.</text>
</comment>
<dbReference type="Proteomes" id="UP000237271">
    <property type="component" value="Unassembled WGS sequence"/>
</dbReference>
<evidence type="ECO:0000313" key="2">
    <source>
        <dbReference type="Proteomes" id="UP000237271"/>
    </source>
</evidence>
<protein>
    <submittedName>
        <fullName evidence="1">Uncharacterized protein</fullName>
    </submittedName>
</protein>
<evidence type="ECO:0000313" key="1">
    <source>
        <dbReference type="EMBL" id="POM79477.1"/>
    </source>
</evidence>
<reference evidence="1 2" key="1">
    <citation type="journal article" date="2017" name="Genome Biol. Evol.">
        <title>Phytophthora megakarya and P. palmivora, closely related causal agents of cacao black pod rot, underwent increases in genome sizes and gene numbers by different mechanisms.</title>
        <authorList>
            <person name="Ali S.S."/>
            <person name="Shao J."/>
            <person name="Lary D.J."/>
            <person name="Kronmiller B."/>
            <person name="Shen D."/>
            <person name="Strem M.D."/>
            <person name="Amoako-Attah I."/>
            <person name="Akrofi A.Y."/>
            <person name="Begoude B.A."/>
            <person name="Ten Hoopen G.M."/>
            <person name="Coulibaly K."/>
            <person name="Kebe B.I."/>
            <person name="Melnick R.L."/>
            <person name="Guiltinan M.J."/>
            <person name="Tyler B.M."/>
            <person name="Meinhardt L.W."/>
            <person name="Bailey B.A."/>
        </authorList>
    </citation>
    <scope>NUCLEOTIDE SEQUENCE [LARGE SCALE GENOMIC DNA]</scope>
    <source>
        <strain evidence="2">sbr112.9</strain>
    </source>
</reference>
<keyword evidence="2" id="KW-1185">Reference proteome</keyword>
<name>A0A2P4YNU0_9STRA</name>
<dbReference type="AlphaFoldDB" id="A0A2P4YNU0"/>
<gene>
    <name evidence="1" type="ORF">PHPALM_2844</name>
</gene>
<proteinExistence type="predicted"/>